<dbReference type="VEuPathDB" id="FungiDB:SMAC_06388"/>
<reference evidence="2 3" key="1">
    <citation type="submission" date="2017-07" db="EMBL/GenBank/DDBJ databases">
        <title>Genome sequence of the Sordaria macrospora wild type strain R19027.</title>
        <authorList>
            <person name="Nowrousian M."/>
            <person name="Teichert I."/>
            <person name="Kueck U."/>
        </authorList>
    </citation>
    <scope>NUCLEOTIDE SEQUENCE [LARGE SCALE GENOMIC DNA]</scope>
    <source>
        <strain evidence="2 3">R19027</strain>
        <tissue evidence="2">Mycelium</tissue>
    </source>
</reference>
<dbReference type="PANTHER" id="PTHR46411">
    <property type="entry name" value="FAMILY ATPASE, PUTATIVE-RELATED"/>
    <property type="match status" value="1"/>
</dbReference>
<dbReference type="PANTHER" id="PTHR46411:SF2">
    <property type="entry name" value="AAA+ ATPASE DOMAIN-CONTAINING PROTEIN"/>
    <property type="match status" value="1"/>
</dbReference>
<dbReference type="InterPro" id="IPR027417">
    <property type="entry name" value="P-loop_NTPase"/>
</dbReference>
<dbReference type="Proteomes" id="UP000433876">
    <property type="component" value="Unassembled WGS sequence"/>
</dbReference>
<comment type="caution">
    <text evidence="2">The sequence shown here is derived from an EMBL/GenBank/DDBJ whole genome shotgun (WGS) entry which is preliminary data.</text>
</comment>
<dbReference type="AlphaFoldDB" id="A0A8S8ZM93"/>
<evidence type="ECO:0000313" key="2">
    <source>
        <dbReference type="EMBL" id="KAA8629996.1"/>
    </source>
</evidence>
<dbReference type="Pfam" id="PF23232">
    <property type="entry name" value="AAA_lid_13"/>
    <property type="match status" value="1"/>
</dbReference>
<dbReference type="InterPro" id="IPR056599">
    <property type="entry name" value="AAA_lid_fung"/>
</dbReference>
<dbReference type="OMA" id="INMEMIE"/>
<sequence length="199" mass="23297">MKTGIKEGLPRPLVTVLLRVLEYYNGVLFLTTNRIGDFDEVFASRVHVSLYYPHLDLQSTPKIFELNLERIVKQSQEKNRAITIDQEKIMQFIHLHWESKDRMRWNGRQIRNGCQTALALAEFEAQGGNLERVVDANAEVKITYKHIRIVSKSYREFNHYLERVYDRDLDRRAKYMGIRARDIGATSGPFGFEKQSVFS</sequence>
<feature type="domain" description="AAA+ ATPase lid" evidence="1">
    <location>
        <begin position="57"/>
        <end position="167"/>
    </location>
</feature>
<accession>A0A8S8ZM93</accession>
<evidence type="ECO:0000259" key="1">
    <source>
        <dbReference type="Pfam" id="PF23232"/>
    </source>
</evidence>
<dbReference type="EMBL" id="NMPR01000118">
    <property type="protein sequence ID" value="KAA8629996.1"/>
    <property type="molecule type" value="Genomic_DNA"/>
</dbReference>
<gene>
    <name evidence="2" type="ORF">SMACR_06388</name>
</gene>
<protein>
    <recommendedName>
        <fullName evidence="1">AAA+ ATPase lid domain-containing protein</fullName>
    </recommendedName>
</protein>
<name>A0A8S8ZM93_SORMA</name>
<evidence type="ECO:0000313" key="3">
    <source>
        <dbReference type="Proteomes" id="UP000433876"/>
    </source>
</evidence>
<proteinExistence type="predicted"/>
<dbReference type="SUPFAM" id="SSF52540">
    <property type="entry name" value="P-loop containing nucleoside triphosphate hydrolases"/>
    <property type="match status" value="1"/>
</dbReference>
<organism evidence="2 3">
    <name type="scientific">Sordaria macrospora</name>
    <dbReference type="NCBI Taxonomy" id="5147"/>
    <lineage>
        <taxon>Eukaryota</taxon>
        <taxon>Fungi</taxon>
        <taxon>Dikarya</taxon>
        <taxon>Ascomycota</taxon>
        <taxon>Pezizomycotina</taxon>
        <taxon>Sordariomycetes</taxon>
        <taxon>Sordariomycetidae</taxon>
        <taxon>Sordariales</taxon>
        <taxon>Sordariaceae</taxon>
        <taxon>Sordaria</taxon>
    </lineage>
</organism>